<dbReference type="Gene3D" id="3.40.50.300">
    <property type="entry name" value="P-loop containing nucleotide triphosphate hydrolases"/>
    <property type="match status" value="1"/>
</dbReference>
<protein>
    <recommendedName>
        <fullName evidence="3">Terminase large subunit gp17-like C-terminal domain-containing protein</fullName>
    </recommendedName>
</protein>
<name>A0AA42BBW4_9BACT</name>
<feature type="region of interest" description="Disordered" evidence="2">
    <location>
        <begin position="1"/>
        <end position="31"/>
    </location>
</feature>
<evidence type="ECO:0000259" key="3">
    <source>
        <dbReference type="Pfam" id="PF17289"/>
    </source>
</evidence>
<comment type="caution">
    <text evidence="4">The sequence shown here is derived from an EMBL/GenBank/DDBJ whole genome shotgun (WGS) entry which is preliminary data.</text>
</comment>
<dbReference type="RefSeq" id="WP_284058028.1">
    <property type="nucleotide sequence ID" value="NZ_JAMSLR010000012.1"/>
</dbReference>
<keyword evidence="1" id="KW-1188">Viral release from host cell</keyword>
<organism evidence="4 5">
    <name type="scientific">Thermalbibacter longus</name>
    <dbReference type="NCBI Taxonomy" id="2951981"/>
    <lineage>
        <taxon>Bacteria</taxon>
        <taxon>Pseudomonadati</taxon>
        <taxon>Thermomicrobiota</taxon>
        <taxon>Thermomicrobia</taxon>
        <taxon>Thermomicrobiales</taxon>
        <taxon>Thermomicrobiaceae</taxon>
        <taxon>Thermalbibacter</taxon>
    </lineage>
</organism>
<dbReference type="EMBL" id="JAMSLR010000012">
    <property type="protein sequence ID" value="MCM8750240.1"/>
    <property type="molecule type" value="Genomic_DNA"/>
</dbReference>
<dbReference type="Proteomes" id="UP001165306">
    <property type="component" value="Unassembled WGS sequence"/>
</dbReference>
<evidence type="ECO:0000313" key="5">
    <source>
        <dbReference type="Proteomes" id="UP001165306"/>
    </source>
</evidence>
<reference evidence="4" key="1">
    <citation type="submission" date="2022-06" db="EMBL/GenBank/DDBJ databases">
        <title>CFH 74404 Thermomicrobiaceae sp.</title>
        <authorList>
            <person name="Ming H."/>
            <person name="Li W.-J."/>
            <person name="Zhao Z."/>
        </authorList>
    </citation>
    <scope>NUCLEOTIDE SEQUENCE</scope>
    <source>
        <strain evidence="4">CFH 74404</strain>
    </source>
</reference>
<proteinExistence type="predicted"/>
<evidence type="ECO:0000256" key="2">
    <source>
        <dbReference type="SAM" id="MobiDB-lite"/>
    </source>
</evidence>
<evidence type="ECO:0000256" key="1">
    <source>
        <dbReference type="ARBA" id="ARBA00022612"/>
    </source>
</evidence>
<keyword evidence="5" id="KW-1185">Reference proteome</keyword>
<dbReference type="Gene3D" id="3.30.420.240">
    <property type="match status" value="1"/>
</dbReference>
<dbReference type="InterPro" id="IPR027417">
    <property type="entry name" value="P-loop_NTPase"/>
</dbReference>
<dbReference type="Pfam" id="PF17289">
    <property type="entry name" value="Terminase_6C"/>
    <property type="match status" value="1"/>
</dbReference>
<accession>A0AA42BBW4</accession>
<dbReference type="AlphaFoldDB" id="A0AA42BBW4"/>
<feature type="domain" description="Terminase large subunit gp17-like C-terminal" evidence="3">
    <location>
        <begin position="341"/>
        <end position="424"/>
    </location>
</feature>
<evidence type="ECO:0000313" key="4">
    <source>
        <dbReference type="EMBL" id="MCM8750240.1"/>
    </source>
</evidence>
<gene>
    <name evidence="4" type="ORF">NET02_13890</name>
</gene>
<dbReference type="InterPro" id="IPR035421">
    <property type="entry name" value="Terminase_6C"/>
</dbReference>
<sequence>MPERRDSSTGSKAGQAAHGSAQRGKDAGTRAGSPLHAALRLALQSPAHFSRAFLPGRALRPYQATPANAIARAVIHRRRGNTGVPAEFAAVFARQSGKDEMLAQLLAYLLVTFHKAGGTAVVALPTLRPQAQIARDRLLDVLRSERLRALGLPLHVSETQVRIGRAAVRFTSASPTANARGQTASLLLVANEAQDIEPDRWDAVFAPMTASTAAPTLFMGTTWSSDTLLARQMRYLRELEASDAQPRLFLVPWQQVAGHLPAYAEHVQRQIAQLGPDHPFIRTEYELEELAGAGRLFPAARQLLMRGQHPPLTAPLPGETYALTLDVAGEEESDAQADPLGRRDSTALTVFRVRTQGERPTYQVVRRYLWTRTTHTLLHQQVATIARTWRAQALVVDATGVGAGLASFLQATLGEHVVLPFTFSLASKSQLGWNFLGIVDSGRYQDHRTNGEGVDPEAAHLARLFWQQVEACTYEVRPGPGKLMSWAVPDPRTHDDLLVSAALCAVLDQVDWRPRTAKGRIDHDHR</sequence>